<dbReference type="InterPro" id="IPR023534">
    <property type="entry name" value="Rof/RNase_P-like"/>
</dbReference>
<evidence type="ECO:0000313" key="4">
    <source>
        <dbReference type="Proteomes" id="UP001157006"/>
    </source>
</evidence>
<dbReference type="PANTHER" id="PTHR13348">
    <property type="entry name" value="RIBONUCLEASE P SUBUNIT P29"/>
    <property type="match status" value="1"/>
</dbReference>
<proteinExistence type="inferred from homology"/>
<dbReference type="Gene3D" id="2.30.30.210">
    <property type="entry name" value="Ribonuclease P/MRP, subunit p29"/>
    <property type="match status" value="1"/>
</dbReference>
<sequence length="190" mass="21992">MLSVIKYTQLRIFSLFGHSILQDIEDAPEYAQLSVTLNENLLTTNREFSAEREDSVHGILHKLYFHKFDIFKPMHVMWKDYIALLLKSTWRNQLAQCLLGADLHGAIIFVVDAELTHFTVIGGITIHETSEAFGIVTKDNKFRVVPKKGSVFVFGLGFYRYATSSFDSFQFTHILFTFSLIRYFVVYTKF</sequence>
<reference evidence="3 4" key="1">
    <citation type="submission" date="2023-01" db="EMBL/GenBank/DDBJ databases">
        <authorList>
            <person name="Kreplak J."/>
        </authorList>
    </citation>
    <scope>NUCLEOTIDE SEQUENCE [LARGE SCALE GENOMIC DNA]</scope>
</reference>
<dbReference type="GO" id="GO:0033204">
    <property type="term" value="F:ribonuclease P RNA binding"/>
    <property type="evidence" value="ECO:0007669"/>
    <property type="project" value="InterPro"/>
</dbReference>
<comment type="similarity">
    <text evidence="2">Belongs to the eukaryotic/archaeal RNase P protein component 1 family.</text>
</comment>
<dbReference type="InterPro" id="IPR002730">
    <property type="entry name" value="Rpp29/RNP1"/>
</dbReference>
<dbReference type="GO" id="GO:0001682">
    <property type="term" value="P:tRNA 5'-leader removal"/>
    <property type="evidence" value="ECO:0007669"/>
    <property type="project" value="InterPro"/>
</dbReference>
<dbReference type="InterPro" id="IPR016848">
    <property type="entry name" value="RNase_P/MRP_Rpp29-subunit"/>
</dbReference>
<evidence type="ECO:0000313" key="3">
    <source>
        <dbReference type="EMBL" id="CAI8611217.1"/>
    </source>
</evidence>
<dbReference type="GO" id="GO:0000172">
    <property type="term" value="C:ribonuclease MRP complex"/>
    <property type="evidence" value="ECO:0007669"/>
    <property type="project" value="InterPro"/>
</dbReference>
<dbReference type="Proteomes" id="UP001157006">
    <property type="component" value="Chromosome 4"/>
</dbReference>
<dbReference type="GO" id="GO:0005634">
    <property type="term" value="C:nucleus"/>
    <property type="evidence" value="ECO:0007669"/>
    <property type="project" value="UniProtKB-SubCell"/>
</dbReference>
<comment type="subcellular location">
    <subcellularLocation>
        <location evidence="1">Nucleus</location>
    </subcellularLocation>
</comment>
<evidence type="ECO:0000256" key="1">
    <source>
        <dbReference type="ARBA" id="ARBA00004123"/>
    </source>
</evidence>
<gene>
    <name evidence="3" type="ORF">VFH_IV219080</name>
</gene>
<dbReference type="SUPFAM" id="SSF101744">
    <property type="entry name" value="Rof/RNase P subunit-like"/>
    <property type="match status" value="1"/>
</dbReference>
<dbReference type="SMART" id="SM00538">
    <property type="entry name" value="POP4"/>
    <property type="match status" value="1"/>
</dbReference>
<evidence type="ECO:0000256" key="2">
    <source>
        <dbReference type="ARBA" id="ARBA00006181"/>
    </source>
</evidence>
<dbReference type="Pfam" id="PF01868">
    <property type="entry name" value="RNase_P-MRP_p29"/>
    <property type="match status" value="1"/>
</dbReference>
<dbReference type="GO" id="GO:0030677">
    <property type="term" value="C:ribonuclease P complex"/>
    <property type="evidence" value="ECO:0007669"/>
    <property type="project" value="InterPro"/>
</dbReference>
<dbReference type="EMBL" id="OX451739">
    <property type="protein sequence ID" value="CAI8611217.1"/>
    <property type="molecule type" value="Genomic_DNA"/>
</dbReference>
<keyword evidence="4" id="KW-1185">Reference proteome</keyword>
<dbReference type="GO" id="GO:0006364">
    <property type="term" value="P:rRNA processing"/>
    <property type="evidence" value="ECO:0007669"/>
    <property type="project" value="TreeGrafter"/>
</dbReference>
<dbReference type="InterPro" id="IPR036980">
    <property type="entry name" value="RNase_P/MRP_Rpp29_sf"/>
</dbReference>
<protein>
    <submittedName>
        <fullName evidence="3">Uncharacterized protein</fullName>
    </submittedName>
</protein>
<name>A0AAV1APJ7_VICFA</name>
<organism evidence="3 4">
    <name type="scientific">Vicia faba</name>
    <name type="common">Broad bean</name>
    <name type="synonym">Faba vulgaris</name>
    <dbReference type="NCBI Taxonomy" id="3906"/>
    <lineage>
        <taxon>Eukaryota</taxon>
        <taxon>Viridiplantae</taxon>
        <taxon>Streptophyta</taxon>
        <taxon>Embryophyta</taxon>
        <taxon>Tracheophyta</taxon>
        <taxon>Spermatophyta</taxon>
        <taxon>Magnoliopsida</taxon>
        <taxon>eudicotyledons</taxon>
        <taxon>Gunneridae</taxon>
        <taxon>Pentapetalae</taxon>
        <taxon>rosids</taxon>
        <taxon>fabids</taxon>
        <taxon>Fabales</taxon>
        <taxon>Fabaceae</taxon>
        <taxon>Papilionoideae</taxon>
        <taxon>50 kb inversion clade</taxon>
        <taxon>NPAAA clade</taxon>
        <taxon>Hologalegina</taxon>
        <taxon>IRL clade</taxon>
        <taxon>Fabeae</taxon>
        <taxon>Vicia</taxon>
    </lineage>
</organism>
<dbReference type="AlphaFoldDB" id="A0AAV1APJ7"/>
<accession>A0AAV1APJ7</accession>
<dbReference type="PANTHER" id="PTHR13348:SF0">
    <property type="entry name" value="RIBONUCLEASE P PROTEIN SUBUNIT P29"/>
    <property type="match status" value="1"/>
</dbReference>